<dbReference type="FunFam" id="2.60.40.10:FF:000032">
    <property type="entry name" value="palladin isoform X1"/>
    <property type="match status" value="1"/>
</dbReference>
<feature type="non-terminal residue" evidence="10">
    <location>
        <position position="1"/>
    </location>
</feature>
<dbReference type="InterPro" id="IPR013098">
    <property type="entry name" value="Ig_I-set"/>
</dbReference>
<keyword evidence="9" id="KW-0393">Immunoglobulin domain</keyword>
<dbReference type="Pfam" id="PF07679">
    <property type="entry name" value="I-set"/>
    <property type="match status" value="6"/>
</dbReference>
<protein>
    <submittedName>
        <fullName evidence="10">Uncharacterized protein</fullName>
    </submittedName>
</protein>
<dbReference type="FunFam" id="2.60.40.10:FF:000017">
    <property type="entry name" value="Down syndrome cell adhesion molecule b"/>
    <property type="match status" value="1"/>
</dbReference>
<evidence type="ECO:0000256" key="6">
    <source>
        <dbReference type="ARBA" id="ARBA00022989"/>
    </source>
</evidence>
<dbReference type="SMART" id="SM00060">
    <property type="entry name" value="FN3"/>
    <property type="match status" value="6"/>
</dbReference>
<keyword evidence="5" id="KW-0130">Cell adhesion</keyword>
<keyword evidence="8" id="KW-1015">Disulfide bond</keyword>
<dbReference type="PROSITE" id="PS50853">
    <property type="entry name" value="FN3"/>
    <property type="match status" value="5"/>
</dbReference>
<dbReference type="FunFam" id="2.60.40.10:FF:000028">
    <property type="entry name" value="Neuronal cell adhesion molecule"/>
    <property type="match status" value="1"/>
</dbReference>
<dbReference type="GO" id="GO:0048812">
    <property type="term" value="P:neuron projection morphogenesis"/>
    <property type="evidence" value="ECO:0007669"/>
    <property type="project" value="UniProtKB-ARBA"/>
</dbReference>
<evidence type="ECO:0000313" key="10">
    <source>
        <dbReference type="EMBL" id="ENN81073.1"/>
    </source>
</evidence>
<evidence type="ECO:0000256" key="2">
    <source>
        <dbReference type="ARBA" id="ARBA00022692"/>
    </source>
</evidence>
<evidence type="ECO:0000256" key="9">
    <source>
        <dbReference type="ARBA" id="ARBA00023319"/>
    </source>
</evidence>
<dbReference type="Gene3D" id="2.60.40.10">
    <property type="entry name" value="Immunoglobulins"/>
    <property type="match status" value="14"/>
</dbReference>
<dbReference type="InterPro" id="IPR003598">
    <property type="entry name" value="Ig_sub2"/>
</dbReference>
<dbReference type="InterPro" id="IPR036116">
    <property type="entry name" value="FN3_sf"/>
</dbReference>
<reference evidence="10" key="1">
    <citation type="journal article" date="2013" name="Genome Biol.">
        <title>Draft genome of the mountain pine beetle, Dendroctonus ponderosae Hopkins, a major forest pest.</title>
        <authorList>
            <person name="Keeling C.I."/>
            <person name="Yuen M.M."/>
            <person name="Liao N.Y."/>
            <person name="Docking T.R."/>
            <person name="Chan S.K."/>
            <person name="Taylor G.A."/>
            <person name="Palmquist D.L."/>
            <person name="Jackman S.D."/>
            <person name="Nguyen A."/>
            <person name="Li M."/>
            <person name="Henderson H."/>
            <person name="Janes J.K."/>
            <person name="Zhao Y."/>
            <person name="Pandoh P."/>
            <person name="Moore R."/>
            <person name="Sperling F.A."/>
            <person name="Huber D.P."/>
            <person name="Birol I."/>
            <person name="Jones S.J."/>
            <person name="Bohlmann J."/>
        </authorList>
    </citation>
    <scope>NUCLEOTIDE SEQUENCE</scope>
</reference>
<evidence type="ECO:0000256" key="7">
    <source>
        <dbReference type="ARBA" id="ARBA00023136"/>
    </source>
</evidence>
<keyword evidence="7" id="KW-0472">Membrane</keyword>
<dbReference type="SUPFAM" id="SSF48726">
    <property type="entry name" value="Immunoglobulin"/>
    <property type="match status" value="8"/>
</dbReference>
<dbReference type="Pfam" id="PF13927">
    <property type="entry name" value="Ig_3"/>
    <property type="match status" value="2"/>
</dbReference>
<dbReference type="InterPro" id="IPR003599">
    <property type="entry name" value="Ig_sub"/>
</dbReference>
<name>N6TSR9_DENPD</name>
<evidence type="ECO:0000256" key="3">
    <source>
        <dbReference type="ARBA" id="ARBA00022729"/>
    </source>
</evidence>
<organism evidence="10">
    <name type="scientific">Dendroctonus ponderosae</name>
    <name type="common">Mountain pine beetle</name>
    <dbReference type="NCBI Taxonomy" id="77166"/>
    <lineage>
        <taxon>Eukaryota</taxon>
        <taxon>Metazoa</taxon>
        <taxon>Ecdysozoa</taxon>
        <taxon>Arthropoda</taxon>
        <taxon>Hexapoda</taxon>
        <taxon>Insecta</taxon>
        <taxon>Pterygota</taxon>
        <taxon>Neoptera</taxon>
        <taxon>Endopterygota</taxon>
        <taxon>Coleoptera</taxon>
        <taxon>Polyphaga</taxon>
        <taxon>Cucujiformia</taxon>
        <taxon>Curculionidae</taxon>
        <taxon>Scolytinae</taxon>
        <taxon>Dendroctonus</taxon>
    </lineage>
</organism>
<dbReference type="PANTHER" id="PTHR44170:SF56">
    <property type="entry name" value="FIBRONECTIN TYPE-III DOMAIN-CONTAINING PROTEIN"/>
    <property type="match status" value="1"/>
</dbReference>
<evidence type="ECO:0000256" key="4">
    <source>
        <dbReference type="ARBA" id="ARBA00022737"/>
    </source>
</evidence>
<dbReference type="SMART" id="SM00409">
    <property type="entry name" value="IG"/>
    <property type="match status" value="8"/>
</dbReference>
<dbReference type="OMA" id="ELIITWQ"/>
<dbReference type="Pfam" id="PF00041">
    <property type="entry name" value="fn3"/>
    <property type="match status" value="5"/>
</dbReference>
<feature type="non-terminal residue" evidence="10">
    <location>
        <position position="1479"/>
    </location>
</feature>
<dbReference type="GO" id="GO:0098609">
    <property type="term" value="P:cell-cell adhesion"/>
    <property type="evidence" value="ECO:0007669"/>
    <property type="project" value="TreeGrafter"/>
</dbReference>
<proteinExistence type="predicted"/>
<dbReference type="FunFam" id="2.60.40.10:FF:000093">
    <property type="entry name" value="Down syndrome cell adhesion molecule, isoform B"/>
    <property type="match status" value="1"/>
</dbReference>
<dbReference type="GO" id="GO:0016020">
    <property type="term" value="C:membrane"/>
    <property type="evidence" value="ECO:0007669"/>
    <property type="project" value="UniProtKB-SubCell"/>
</dbReference>
<dbReference type="InterPro" id="IPR013783">
    <property type="entry name" value="Ig-like_fold"/>
</dbReference>
<dbReference type="SMART" id="SM00408">
    <property type="entry name" value="IGc2"/>
    <property type="match status" value="8"/>
</dbReference>
<keyword evidence="2" id="KW-0812">Transmembrane</keyword>
<dbReference type="InterPro" id="IPR036179">
    <property type="entry name" value="Ig-like_dom_sf"/>
</dbReference>
<keyword evidence="6" id="KW-1133">Transmembrane helix</keyword>
<evidence type="ECO:0000256" key="1">
    <source>
        <dbReference type="ARBA" id="ARBA00004479"/>
    </source>
</evidence>
<keyword evidence="4" id="KW-0677">Repeat</keyword>
<dbReference type="EMBL" id="KB740193">
    <property type="protein sequence ID" value="ENN81073.1"/>
    <property type="molecule type" value="Genomic_DNA"/>
</dbReference>
<comment type="subcellular location">
    <subcellularLocation>
        <location evidence="1">Membrane</location>
        <topology evidence="1">Single-pass type I membrane protein</topology>
    </subcellularLocation>
</comment>
<dbReference type="CDD" id="cd00063">
    <property type="entry name" value="FN3"/>
    <property type="match status" value="6"/>
</dbReference>
<gene>
    <name evidence="10" type="ORF">YQE_02442</name>
</gene>
<evidence type="ECO:0000256" key="5">
    <source>
        <dbReference type="ARBA" id="ARBA00022889"/>
    </source>
</evidence>
<dbReference type="PROSITE" id="PS50835">
    <property type="entry name" value="IG_LIKE"/>
    <property type="match status" value="8"/>
</dbReference>
<accession>N6TSR9</accession>
<dbReference type="InterPro" id="IPR056754">
    <property type="entry name" value="DSCAM/DSCAML_C"/>
</dbReference>
<dbReference type="InterPro" id="IPR003961">
    <property type="entry name" value="FN3_dom"/>
</dbReference>
<dbReference type="InterPro" id="IPR007110">
    <property type="entry name" value="Ig-like_dom"/>
</dbReference>
<dbReference type="HOGENOM" id="CLU_001038_2_0_1"/>
<sequence>MAGTFSDYKTPFSTLTDIINNNKTRNLASKQEEPSQNEPPRLIPVEFSSFIAYEETDIHLTCTAQGNPPPNYGWFRDVRGNLQPLVISSRVQPSQDVLEIRNLMAEDSGRWTCKVFNSFGEQRVDIHLNVVAHLTVHILPQLQIANSGQNVIFNCTVVGTPIGRIQWVKNGEPIVPDDHGKFKLLDPLVLQVADVTRHDKGMYQCMVENDKENAQGSAELRLGDTRPEMHTNFVQQAVQPGVQVSLRCSAIGFPPPQFKWLLDGQPFADLKPDHRYAISQYMDYTGDVIAHLNITSVRVEDGGLYTCRASNKMGFVEHSARLNVYGRPNIRSIGPAKAVAGTDAMLHCPYSGYPIQSVRWERHGQELPQDMRHRLEEGGALTIMKVDQNTDKGFYTCYVTSREGLVARKEIQLIVNAPPVMEPFNFPTSIQEGGRAQVTCTVTSGDLPIRFLWYKDEEPIPASLEVQERAAEFYSMLVFKNLNSRHTGTYTCVASNAAAQVNYTAQLMVKVAPQWTIEPQDISALLGDSVLMPCLAKGFPEPTISWLRGHGKSTDYRPISGVHRVIQLGNGSLWFEAVTSEDEGNYLCRANNGIGSGLGKVIYFAVKEPVRFDIPYRNVSVKRGEETNLLCHVHGDDPIAVKWIFNETSLDLHKLSKTDREDSGTYKCLAENDFGQSEYVVNLVVQEKPDPPSGLEAVEKDALIITEITGQAMGRAVKLSWIKPFDGNSPLIGYIVQYKMLGLHSTWEESQILNLTSSAAARPERSVEQAVLRGLKPATVYTIRISAVNGLDKSDFTETIVIKTQEEKPRGAPTDVKVEAVSSTELSVQWSPPSRSSWNGELLGYKINWKEHHGFINQTKNDTVHGWATTKFILSGLKKFTTYDILIKAFNRMGSGPPSPNIIGTTKEGIPEAPPQNLMCSEITSQMMKISWTTPPQHLHGGLIQGYKIFYKPMERTHSTNTYIHGLQKFTNYSIKVLAFTSAGDGVVSDVLLCSTEEDVPGKPANIKANALTGESILVSWLPPLKRNGLITLYTIYCREAGRVGQHKIYNIRIEAINEDFGLFYEVRNLTEHQLYEFWVSATTKVGEGESTAITAQQTNSRAPSKIASFSQTLHQPNKSRMMLPCIAVGNPKPRTRWTHQNKPITFSNFYAVTVDGHLHIHDVDLSMTGNYTCKAVNLFGEDSITYSLIVLMPPTAPKVKIEYTTTNSIKIKWTKPDSGGSEIEGYILNIKDEKTDWVRIDVSPEVLQYAIENLKCGTSFYLYVAAQTRLTFCITGGPPLLPKEDQIFAANSSMITANLKNWPNGGCTISKFSVDYKTYSIDKWHLIAENIKENEIVIHDLMPGTWYQIRVIAENDAGVVRGFFNVATLSIDGRNYEISPYATFVVPASNNSHSVKTPVDYTMQFKTFSHIEDGEHSKIIIPKAQPGKGTWHKNQHYYNNDYSRELSEAECDRDLKLAEIISSELNDILSSLTQANPE</sequence>
<dbReference type="FunFam" id="2.60.40.10:FF:000104">
    <property type="entry name" value="Down syndrome cell adhesion molecule b"/>
    <property type="match status" value="1"/>
</dbReference>
<evidence type="ECO:0000256" key="8">
    <source>
        <dbReference type="ARBA" id="ARBA00023157"/>
    </source>
</evidence>
<dbReference type="OrthoDB" id="5969272at2759"/>
<dbReference type="PANTHER" id="PTHR44170">
    <property type="entry name" value="PROTEIN SIDEKICK"/>
    <property type="match status" value="1"/>
</dbReference>
<dbReference type="FunFam" id="2.60.40.10:FF:000333">
    <property type="entry name" value="Down syndrome cell adhesion molecule"/>
    <property type="match status" value="1"/>
</dbReference>
<dbReference type="Pfam" id="PF25059">
    <property type="entry name" value="FN3_DSCAM-DSCAML_C"/>
    <property type="match status" value="1"/>
</dbReference>
<dbReference type="SUPFAM" id="SSF49265">
    <property type="entry name" value="Fibronectin type III"/>
    <property type="match status" value="4"/>
</dbReference>
<keyword evidence="3" id="KW-0732">Signal</keyword>